<gene>
    <name evidence="1" type="ORF">SAMN04488054_1613</name>
</gene>
<protein>
    <submittedName>
        <fullName evidence="1">Uncharacterized protein</fullName>
    </submittedName>
</protein>
<keyword evidence="2" id="KW-1185">Reference proteome</keyword>
<dbReference type="RefSeq" id="WP_090929143.1">
    <property type="nucleotide sequence ID" value="NZ_FOTY01000061.1"/>
</dbReference>
<organism evidence="1 2">
    <name type="scientific">Salibacterium qingdaonense</name>
    <dbReference type="NCBI Taxonomy" id="266892"/>
    <lineage>
        <taxon>Bacteria</taxon>
        <taxon>Bacillati</taxon>
        <taxon>Bacillota</taxon>
        <taxon>Bacilli</taxon>
        <taxon>Bacillales</taxon>
        <taxon>Bacillaceae</taxon>
    </lineage>
</organism>
<sequence>MDNIQKDYNKMLSYFGEDVQQDGDTLHAIITQYSRSPNREYDEYMISSSQKISRGDLITYHESNWLVVSEIKYNGYEYVGFIRHCNYTNEIKVGETREVTGTDSMGRPIFETTPEYAEVKGIIESNSFSIDQTSGLKIPANESVLTVQDNEETRKVELGTNIDVFGRMMQIYGTNRTKIGLLVFSLQRND</sequence>
<accession>A0A1I4R4S0</accession>
<reference evidence="1 2" key="1">
    <citation type="submission" date="2016-10" db="EMBL/GenBank/DDBJ databases">
        <authorList>
            <person name="de Groot N.N."/>
        </authorList>
    </citation>
    <scope>NUCLEOTIDE SEQUENCE [LARGE SCALE GENOMIC DNA]</scope>
    <source>
        <strain evidence="1 2">CGMCC 1.6134</strain>
    </source>
</reference>
<dbReference type="OrthoDB" id="2852530at2"/>
<dbReference type="STRING" id="266892.SAMN04488054_1613"/>
<dbReference type="AlphaFoldDB" id="A0A1I4R4S0"/>
<dbReference type="EMBL" id="FOTY01000061">
    <property type="protein sequence ID" value="SFM46930.1"/>
    <property type="molecule type" value="Genomic_DNA"/>
</dbReference>
<proteinExistence type="predicted"/>
<evidence type="ECO:0000313" key="1">
    <source>
        <dbReference type="EMBL" id="SFM46930.1"/>
    </source>
</evidence>
<evidence type="ECO:0000313" key="2">
    <source>
        <dbReference type="Proteomes" id="UP000199668"/>
    </source>
</evidence>
<dbReference type="Proteomes" id="UP000199668">
    <property type="component" value="Unassembled WGS sequence"/>
</dbReference>
<name>A0A1I4R4S0_9BACI</name>